<dbReference type="PROSITE" id="PS50067">
    <property type="entry name" value="KINESIN_MOTOR_2"/>
    <property type="match status" value="2"/>
</dbReference>
<dbReference type="Gene3D" id="1.20.58.1980">
    <property type="match status" value="1"/>
</dbReference>
<dbReference type="Gene3D" id="3.40.850.10">
    <property type="entry name" value="Kinesin motor domain"/>
    <property type="match status" value="1"/>
</dbReference>
<evidence type="ECO:0000256" key="1">
    <source>
        <dbReference type="ARBA" id="ARBA00007310"/>
    </source>
</evidence>
<dbReference type="SMART" id="SM00129">
    <property type="entry name" value="KISc"/>
    <property type="match status" value="1"/>
</dbReference>
<gene>
    <name evidence="8" type="ORF">GOBAR_AA12820</name>
</gene>
<dbReference type="InterPro" id="IPR036961">
    <property type="entry name" value="Kinesin_motor_dom_sf"/>
</dbReference>
<dbReference type="InterPro" id="IPR027640">
    <property type="entry name" value="Kinesin-like_fam"/>
</dbReference>
<feature type="region of interest" description="Disordered" evidence="6">
    <location>
        <begin position="563"/>
        <end position="597"/>
    </location>
</feature>
<evidence type="ECO:0000256" key="6">
    <source>
        <dbReference type="SAM" id="MobiDB-lite"/>
    </source>
</evidence>
<feature type="binding site" evidence="4">
    <location>
        <begin position="177"/>
        <end position="184"/>
    </location>
    <ligand>
        <name>ATP</name>
        <dbReference type="ChEBI" id="CHEBI:30616"/>
    </ligand>
</feature>
<dbReference type="InterPro" id="IPR027417">
    <property type="entry name" value="P-loop_NTPase"/>
</dbReference>
<dbReference type="Proteomes" id="UP000239757">
    <property type="component" value="Unassembled WGS sequence"/>
</dbReference>
<dbReference type="SUPFAM" id="SSF52540">
    <property type="entry name" value="P-loop containing nucleoside triphosphate hydrolases"/>
    <property type="match status" value="2"/>
</dbReference>
<dbReference type="InterPro" id="IPR021881">
    <property type="entry name" value="NACK_C"/>
</dbReference>
<comment type="caution">
    <text evidence="4">Lacks conserved residue(s) required for the propagation of feature annotation.</text>
</comment>
<keyword evidence="3 4" id="KW-0505">Motor protein</keyword>
<dbReference type="GO" id="GO:0007018">
    <property type="term" value="P:microtubule-based movement"/>
    <property type="evidence" value="ECO:0007669"/>
    <property type="project" value="InterPro"/>
</dbReference>
<dbReference type="OrthoDB" id="3176171at2759"/>
<name>A0A2P5XX01_GOSBA</name>
<dbReference type="GO" id="GO:0008017">
    <property type="term" value="F:microtubule binding"/>
    <property type="evidence" value="ECO:0007669"/>
    <property type="project" value="InterPro"/>
</dbReference>
<dbReference type="PANTHER" id="PTHR47968:SF54">
    <property type="entry name" value="KINESIN-LIKE PROTEIN NACK2"/>
    <property type="match status" value="1"/>
</dbReference>
<feature type="compositionally biased region" description="Basic residues" evidence="6">
    <location>
        <begin position="12"/>
        <end position="28"/>
    </location>
</feature>
<evidence type="ECO:0000256" key="5">
    <source>
        <dbReference type="SAM" id="Coils"/>
    </source>
</evidence>
<dbReference type="EMBL" id="KZ664097">
    <property type="protein sequence ID" value="PPS07861.1"/>
    <property type="molecule type" value="Genomic_DNA"/>
</dbReference>
<feature type="region of interest" description="Disordered" evidence="6">
    <location>
        <begin position="626"/>
        <end position="667"/>
    </location>
</feature>
<protein>
    <recommendedName>
        <fullName evidence="7">Kinesin motor domain-containing protein</fullName>
    </recommendedName>
</protein>
<dbReference type="GO" id="GO:0003777">
    <property type="term" value="F:microtubule motor activity"/>
    <property type="evidence" value="ECO:0007669"/>
    <property type="project" value="InterPro"/>
</dbReference>
<feature type="compositionally biased region" description="Polar residues" evidence="6">
    <location>
        <begin position="655"/>
        <end position="667"/>
    </location>
</feature>
<dbReference type="AlphaFoldDB" id="A0A2P5XX01"/>
<dbReference type="InterPro" id="IPR001752">
    <property type="entry name" value="Kinesin_motor_dom"/>
</dbReference>
<feature type="compositionally biased region" description="Basic and acidic residues" evidence="6">
    <location>
        <begin position="634"/>
        <end position="645"/>
    </location>
</feature>
<feature type="coiled-coil region" evidence="5">
    <location>
        <begin position="467"/>
        <end position="494"/>
    </location>
</feature>
<feature type="domain" description="Kinesin motor" evidence="7">
    <location>
        <begin position="95"/>
        <end position="251"/>
    </location>
</feature>
<feature type="domain" description="Kinesin motor" evidence="7">
    <location>
        <begin position="742"/>
        <end position="802"/>
    </location>
</feature>
<dbReference type="PANTHER" id="PTHR47968">
    <property type="entry name" value="CENTROMERE PROTEIN E"/>
    <property type="match status" value="1"/>
</dbReference>
<evidence type="ECO:0000313" key="8">
    <source>
        <dbReference type="EMBL" id="PPS07861.1"/>
    </source>
</evidence>
<feature type="compositionally biased region" description="Polar residues" evidence="6">
    <location>
        <begin position="576"/>
        <end position="590"/>
    </location>
</feature>
<evidence type="ECO:0000313" key="9">
    <source>
        <dbReference type="Proteomes" id="UP000239757"/>
    </source>
</evidence>
<evidence type="ECO:0000256" key="2">
    <source>
        <dbReference type="ARBA" id="ARBA00022701"/>
    </source>
</evidence>
<comment type="similarity">
    <text evidence="1">Belongs to the TRAFAC class myosin-kinesin ATPase superfamily. Kinesin family. KIN-7 subfamily.</text>
</comment>
<dbReference type="Pfam" id="PF11995">
    <property type="entry name" value="DUF3490"/>
    <property type="match status" value="2"/>
</dbReference>
<feature type="region of interest" description="Disordered" evidence="6">
    <location>
        <begin position="12"/>
        <end position="51"/>
    </location>
</feature>
<sequence length="963" mass="109552">MVTVFKTKTMRVKKHQWRTSPRKRRLRSRGNDAISGSKKRLRSRGNNANSGSKVISPRFLLLELKKLQEQKRRVGIREKLGTMSEDSEFQEPGEKIFVSVRVRPLNDKERKSDWECINNDTIIFKNSLPERSIFPAAYTFDRVYDCDCPTKQVYDEGAKHIALSVLNGINSSIFAYGQTSSGKTYTMRGITEYAVADIYDYIEKHKEREFVVKFSAMEIYNEAVRDLLSLDSTPLRLLDDPEMAKEIEELTRQRDLAQSRVENLLLLVREVQMLKSGEYSSNSSEVTNVPCTVDYSNHKDIVTPSVPITNNNHQYDGHPENSEEECHLDGITTKFVEPDPSKGWDKVAQKKDEKFEDNCKEVRCIEFEDSSIEMNEKEKVASLNPEKNEGKPTVETNELWIDHVEDGKPATKEAVIKEIEADNLSADPEEEQGKVSLTETELSIEKLEGDDLSSNPKENVEDLRSSHVNKDETCEALKQKVQELQKTIKFLVRYHIMGDSPALLDAASSASSMSRSRSCKAIVTTMPSSPRFEKSQQNETVPTFTEAEMDFIERAKTLSQKLSNSKDDYRNAKMSRCNSQASITSGSTEEQSVKDVDVEETCSEVNFPPRPWKSFASGSKRRTSFSIDFSEGGSDTKTRQEKQIDKNLVPETKTENSQETNHSTKLHSSWPEEFENLQRTIIELWDKCNVPLIHRTYFILLFKGDPSDSVYMEVELRRLSFLKNSMSSLGRNGWKDSPIDTAASSKGRNSHVPYRDSKLTRILQNALGGNARTAIICTMSPDRSHVEQSRNTLSFASCAKEVTTNAQVNLVMSDKALVKQLQRELAKLENEMKSLGSAPVKRDTASLLREKELLVEQAKDLMRERRMLYKQIQKKFSKNQREELYKKWGIGLNTKQRSSQLARRLWTNTQDMGHVKESAALVAKLLGLVEPSQAPKEVVGLSILPRPVTRRSSSWKNVIPPLL</sequence>
<organism evidence="8 9">
    <name type="scientific">Gossypium barbadense</name>
    <name type="common">Sea Island cotton</name>
    <name type="synonym">Hibiscus barbadensis</name>
    <dbReference type="NCBI Taxonomy" id="3634"/>
    <lineage>
        <taxon>Eukaryota</taxon>
        <taxon>Viridiplantae</taxon>
        <taxon>Streptophyta</taxon>
        <taxon>Embryophyta</taxon>
        <taxon>Tracheophyta</taxon>
        <taxon>Spermatophyta</taxon>
        <taxon>Magnoliopsida</taxon>
        <taxon>eudicotyledons</taxon>
        <taxon>Gunneridae</taxon>
        <taxon>Pentapetalae</taxon>
        <taxon>rosids</taxon>
        <taxon>malvids</taxon>
        <taxon>Malvales</taxon>
        <taxon>Malvaceae</taxon>
        <taxon>Malvoideae</taxon>
        <taxon>Gossypium</taxon>
    </lineage>
</organism>
<dbReference type="GO" id="GO:0005524">
    <property type="term" value="F:ATP binding"/>
    <property type="evidence" value="ECO:0007669"/>
    <property type="project" value="UniProtKB-UniRule"/>
</dbReference>
<keyword evidence="4" id="KW-0547">Nucleotide-binding</keyword>
<keyword evidence="2" id="KW-0493">Microtubule</keyword>
<keyword evidence="5" id="KW-0175">Coiled coil</keyword>
<evidence type="ECO:0000256" key="3">
    <source>
        <dbReference type="ARBA" id="ARBA00023175"/>
    </source>
</evidence>
<dbReference type="GO" id="GO:0005874">
    <property type="term" value="C:microtubule"/>
    <property type="evidence" value="ECO:0007669"/>
    <property type="project" value="UniProtKB-KW"/>
</dbReference>
<keyword evidence="4" id="KW-0067">ATP-binding</keyword>
<feature type="coiled-coil region" evidence="5">
    <location>
        <begin position="811"/>
        <end position="864"/>
    </location>
</feature>
<evidence type="ECO:0000259" key="7">
    <source>
        <dbReference type="PROSITE" id="PS50067"/>
    </source>
</evidence>
<accession>A0A2P5XX01</accession>
<proteinExistence type="inferred from homology"/>
<evidence type="ECO:0000256" key="4">
    <source>
        <dbReference type="PROSITE-ProRule" id="PRU00283"/>
    </source>
</evidence>
<dbReference type="Pfam" id="PF00225">
    <property type="entry name" value="Kinesin"/>
    <property type="match status" value="1"/>
</dbReference>
<reference evidence="8 9" key="1">
    <citation type="submission" date="2015-01" db="EMBL/GenBank/DDBJ databases">
        <title>Genome of allotetraploid Gossypium barbadense reveals genomic plasticity and fiber elongation in cotton evolution.</title>
        <authorList>
            <person name="Chen X."/>
            <person name="Liu X."/>
            <person name="Zhao B."/>
            <person name="Zheng H."/>
            <person name="Hu Y."/>
            <person name="Lu G."/>
            <person name="Yang C."/>
            <person name="Chen J."/>
            <person name="Shan C."/>
            <person name="Zhang L."/>
            <person name="Zhou Y."/>
            <person name="Wang L."/>
            <person name="Guo W."/>
            <person name="Bai Y."/>
            <person name="Ruan J."/>
            <person name="Shangguan X."/>
            <person name="Mao Y."/>
            <person name="Jiang J."/>
            <person name="Zhu Y."/>
            <person name="Lei J."/>
            <person name="Kang H."/>
            <person name="Chen S."/>
            <person name="He X."/>
            <person name="Wang R."/>
            <person name="Wang Y."/>
            <person name="Chen J."/>
            <person name="Wang L."/>
            <person name="Yu S."/>
            <person name="Wang B."/>
            <person name="Wei J."/>
            <person name="Song S."/>
            <person name="Lu X."/>
            <person name="Gao Z."/>
            <person name="Gu W."/>
            <person name="Deng X."/>
            <person name="Ma D."/>
            <person name="Wang S."/>
            <person name="Liang W."/>
            <person name="Fang L."/>
            <person name="Cai C."/>
            <person name="Zhu X."/>
            <person name="Zhou B."/>
            <person name="Zhang Y."/>
            <person name="Chen Z."/>
            <person name="Xu S."/>
            <person name="Zhu R."/>
            <person name="Wang S."/>
            <person name="Zhang T."/>
            <person name="Zhao G."/>
        </authorList>
    </citation>
    <scope>NUCLEOTIDE SEQUENCE [LARGE SCALE GENOMIC DNA]</scope>
    <source>
        <strain evidence="9">cv. Xinhai21</strain>
        <tissue evidence="8">Leaf</tissue>
    </source>
</reference>